<evidence type="ECO:0000313" key="1">
    <source>
        <dbReference type="EMBL" id="KAJ7559296.1"/>
    </source>
</evidence>
<name>A0ACC2DYP9_DIPCM</name>
<comment type="caution">
    <text evidence="1">The sequence shown here is derived from an EMBL/GenBank/DDBJ whole genome shotgun (WGS) entry which is preliminary data.</text>
</comment>
<keyword evidence="2" id="KW-1185">Reference proteome</keyword>
<sequence length="104" mass="11895">MCRKRKIRATIVLPHKQTHPFCEAATSILLARINGQENVTTGQCTFVGQHNFFKRKTLKFAPASHHTLEQNIGHSPKSLPRKGPARKFWQGMTFFFNSKFLSIV</sequence>
<organism evidence="1 2">
    <name type="scientific">Diphasiastrum complanatum</name>
    <name type="common">Issler's clubmoss</name>
    <name type="synonym">Lycopodium complanatum</name>
    <dbReference type="NCBI Taxonomy" id="34168"/>
    <lineage>
        <taxon>Eukaryota</taxon>
        <taxon>Viridiplantae</taxon>
        <taxon>Streptophyta</taxon>
        <taxon>Embryophyta</taxon>
        <taxon>Tracheophyta</taxon>
        <taxon>Lycopodiopsida</taxon>
        <taxon>Lycopodiales</taxon>
        <taxon>Lycopodiaceae</taxon>
        <taxon>Lycopodioideae</taxon>
        <taxon>Diphasiastrum</taxon>
    </lineage>
</organism>
<evidence type="ECO:0000313" key="2">
    <source>
        <dbReference type="Proteomes" id="UP001162992"/>
    </source>
</evidence>
<gene>
    <name evidence="1" type="ORF">O6H91_04G078200</name>
</gene>
<dbReference type="EMBL" id="CM055095">
    <property type="protein sequence ID" value="KAJ7559296.1"/>
    <property type="molecule type" value="Genomic_DNA"/>
</dbReference>
<reference evidence="2" key="1">
    <citation type="journal article" date="2024" name="Proc. Natl. Acad. Sci. U.S.A.">
        <title>Extraordinary preservation of gene collinearity over three hundred million years revealed in homosporous lycophytes.</title>
        <authorList>
            <person name="Li C."/>
            <person name="Wickell D."/>
            <person name="Kuo L.Y."/>
            <person name="Chen X."/>
            <person name="Nie B."/>
            <person name="Liao X."/>
            <person name="Peng D."/>
            <person name="Ji J."/>
            <person name="Jenkins J."/>
            <person name="Williams M."/>
            <person name="Shu S."/>
            <person name="Plott C."/>
            <person name="Barry K."/>
            <person name="Rajasekar S."/>
            <person name="Grimwood J."/>
            <person name="Han X."/>
            <person name="Sun S."/>
            <person name="Hou Z."/>
            <person name="He W."/>
            <person name="Dai G."/>
            <person name="Sun C."/>
            <person name="Schmutz J."/>
            <person name="Leebens-Mack J.H."/>
            <person name="Li F.W."/>
            <person name="Wang L."/>
        </authorList>
    </citation>
    <scope>NUCLEOTIDE SEQUENCE [LARGE SCALE GENOMIC DNA]</scope>
    <source>
        <strain evidence="2">cv. PW_Plant_1</strain>
    </source>
</reference>
<dbReference type="Proteomes" id="UP001162992">
    <property type="component" value="Chromosome 4"/>
</dbReference>
<accession>A0ACC2DYP9</accession>
<proteinExistence type="predicted"/>
<protein>
    <submittedName>
        <fullName evidence="1">Uncharacterized protein</fullName>
    </submittedName>
</protein>